<sequence>MKSDNLSTSAPEGEALYEVALSLMPNLGPLAFKNLISYTGKASHLFTWPPKQLLRIPRITLKVLEHAKEANRWLEKAHRIQEQATKRGMEVLHFSHPHYPDRLRRIEDSPLVLFVKQESSHNLSPLRTVGIVGTRHASAYGLQITKHIIEELSPYTPTIISGLAYGIDIQAHKHAMRLGLSTWAVLGSPLDQIYPSQHEKEAKALVQTGALISEYRPGEKMLPSNFPQRNRLIAGLSDAIIVVEAAKQGGALITAELAYGYQKEVFAVPGNLTLPYSEGCNALIKTLKSAIYMDARQVAKALHWNEPKEKKRNRPKNLLDKRSLSATELAVVEFLEIHKESHLDALCRALHLNSAVLAPSLLKLEFEGVLCSLPGNKIRWTA</sequence>
<dbReference type="NCBIfam" id="TIGR00732">
    <property type="entry name" value="dprA"/>
    <property type="match status" value="1"/>
</dbReference>
<keyword evidence="5" id="KW-1185">Reference proteome</keyword>
<dbReference type="InterPro" id="IPR036388">
    <property type="entry name" value="WH-like_DNA-bd_sf"/>
</dbReference>
<evidence type="ECO:0000259" key="2">
    <source>
        <dbReference type="Pfam" id="PF02481"/>
    </source>
</evidence>
<dbReference type="Proteomes" id="UP000005551">
    <property type="component" value="Unassembled WGS sequence"/>
</dbReference>
<reference evidence="4 5" key="1">
    <citation type="submission" date="2012-05" db="EMBL/GenBank/DDBJ databases">
        <title>Genome sequence of Nitritalea halalkaliphila LW7.</title>
        <authorList>
            <person name="Jangir P.K."/>
            <person name="Singh A."/>
            <person name="Shivaji S."/>
            <person name="Sharma R."/>
        </authorList>
    </citation>
    <scope>NUCLEOTIDE SEQUENCE [LARGE SCALE GENOMIC DNA]</scope>
    <source>
        <strain evidence="4 5">LW7</strain>
    </source>
</reference>
<dbReference type="GO" id="GO:0009294">
    <property type="term" value="P:DNA-mediated transformation"/>
    <property type="evidence" value="ECO:0007669"/>
    <property type="project" value="InterPro"/>
</dbReference>
<dbReference type="EMBL" id="AJYA01000001">
    <property type="protein sequence ID" value="EIM78866.1"/>
    <property type="molecule type" value="Genomic_DNA"/>
</dbReference>
<comment type="similarity">
    <text evidence="1">Belongs to the DprA/Smf family.</text>
</comment>
<dbReference type="SUPFAM" id="SSF102405">
    <property type="entry name" value="MCP/YpsA-like"/>
    <property type="match status" value="1"/>
</dbReference>
<evidence type="ECO:0000259" key="3">
    <source>
        <dbReference type="Pfam" id="PF17782"/>
    </source>
</evidence>
<dbReference type="AlphaFoldDB" id="I5CAL4"/>
<dbReference type="PANTHER" id="PTHR43022">
    <property type="entry name" value="PROTEIN SMF"/>
    <property type="match status" value="1"/>
</dbReference>
<feature type="domain" description="DprA winged helix" evidence="3">
    <location>
        <begin position="322"/>
        <end position="376"/>
    </location>
</feature>
<dbReference type="PATRIC" id="fig|1189621.3.peg.62"/>
<gene>
    <name evidence="4" type="ORF">A3SI_00290</name>
</gene>
<comment type="caution">
    <text evidence="4">The sequence shown here is derived from an EMBL/GenBank/DDBJ whole genome shotgun (WGS) entry which is preliminary data.</text>
</comment>
<evidence type="ECO:0000313" key="4">
    <source>
        <dbReference type="EMBL" id="EIM78866.1"/>
    </source>
</evidence>
<evidence type="ECO:0000313" key="5">
    <source>
        <dbReference type="Proteomes" id="UP000005551"/>
    </source>
</evidence>
<dbReference type="Gene3D" id="1.10.10.10">
    <property type="entry name" value="Winged helix-like DNA-binding domain superfamily/Winged helix DNA-binding domain"/>
    <property type="match status" value="1"/>
</dbReference>
<protein>
    <submittedName>
        <fullName evidence="4">DNA protecting protein DprA</fullName>
    </submittedName>
</protein>
<proteinExistence type="inferred from homology"/>
<evidence type="ECO:0000256" key="1">
    <source>
        <dbReference type="ARBA" id="ARBA00006525"/>
    </source>
</evidence>
<dbReference type="Pfam" id="PF17782">
    <property type="entry name" value="WHD_DprA"/>
    <property type="match status" value="1"/>
</dbReference>
<dbReference type="Gene3D" id="3.40.50.450">
    <property type="match status" value="1"/>
</dbReference>
<dbReference type="InterPro" id="IPR057666">
    <property type="entry name" value="DrpA_SLOG"/>
</dbReference>
<feature type="domain" description="Smf/DprA SLOG" evidence="2">
    <location>
        <begin position="91"/>
        <end position="301"/>
    </location>
</feature>
<dbReference type="InterPro" id="IPR003488">
    <property type="entry name" value="DprA"/>
</dbReference>
<dbReference type="InterPro" id="IPR041614">
    <property type="entry name" value="DprA_WH"/>
</dbReference>
<organism evidence="4 5">
    <name type="scientific">Nitritalea halalkaliphila LW7</name>
    <dbReference type="NCBI Taxonomy" id="1189621"/>
    <lineage>
        <taxon>Bacteria</taxon>
        <taxon>Pseudomonadati</taxon>
        <taxon>Bacteroidota</taxon>
        <taxon>Cytophagia</taxon>
        <taxon>Cytophagales</taxon>
        <taxon>Cyclobacteriaceae</taxon>
        <taxon>Nitritalea</taxon>
    </lineage>
</organism>
<accession>I5CAL4</accession>
<name>I5CAL4_9BACT</name>
<dbReference type="STRING" id="1189621.A3SI_00290"/>
<dbReference type="RefSeq" id="WP_009053084.1">
    <property type="nucleotide sequence ID" value="NZ_AJYA01000001.1"/>
</dbReference>
<dbReference type="Pfam" id="PF02481">
    <property type="entry name" value="DNA_processg_A"/>
    <property type="match status" value="1"/>
</dbReference>
<dbReference type="PANTHER" id="PTHR43022:SF1">
    <property type="entry name" value="PROTEIN SMF"/>
    <property type="match status" value="1"/>
</dbReference>
<dbReference type="OrthoDB" id="9785707at2"/>